<evidence type="ECO:0000259" key="2">
    <source>
        <dbReference type="Pfam" id="PF11001"/>
    </source>
</evidence>
<feature type="compositionally biased region" description="Basic and acidic residues" evidence="1">
    <location>
        <begin position="405"/>
        <end position="415"/>
    </location>
</feature>
<accession>A0A6A6CY07</accession>
<feature type="region of interest" description="Disordered" evidence="1">
    <location>
        <begin position="383"/>
        <end position="485"/>
    </location>
</feature>
<feature type="domain" description="Subtelomeric hrmA-associated cluster protein AFUB-079030/YDR124W-like helical bundle" evidence="2">
    <location>
        <begin position="186"/>
        <end position="341"/>
    </location>
</feature>
<feature type="compositionally biased region" description="Polar residues" evidence="1">
    <location>
        <begin position="419"/>
        <end position="430"/>
    </location>
</feature>
<reference evidence="3" key="1">
    <citation type="journal article" date="2020" name="Stud. Mycol.">
        <title>101 Dothideomycetes genomes: a test case for predicting lifestyles and emergence of pathogens.</title>
        <authorList>
            <person name="Haridas S."/>
            <person name="Albert R."/>
            <person name="Binder M."/>
            <person name="Bloem J."/>
            <person name="Labutti K."/>
            <person name="Salamov A."/>
            <person name="Andreopoulos B."/>
            <person name="Baker S."/>
            <person name="Barry K."/>
            <person name="Bills G."/>
            <person name="Bluhm B."/>
            <person name="Cannon C."/>
            <person name="Castanera R."/>
            <person name="Culley D."/>
            <person name="Daum C."/>
            <person name="Ezra D."/>
            <person name="Gonzalez J."/>
            <person name="Henrissat B."/>
            <person name="Kuo A."/>
            <person name="Liang C."/>
            <person name="Lipzen A."/>
            <person name="Lutzoni F."/>
            <person name="Magnuson J."/>
            <person name="Mondo S."/>
            <person name="Nolan M."/>
            <person name="Ohm R."/>
            <person name="Pangilinan J."/>
            <person name="Park H.-J."/>
            <person name="Ramirez L."/>
            <person name="Alfaro M."/>
            <person name="Sun H."/>
            <person name="Tritt A."/>
            <person name="Yoshinaga Y."/>
            <person name="Zwiers L.-H."/>
            <person name="Turgeon B."/>
            <person name="Goodwin S."/>
            <person name="Spatafora J."/>
            <person name="Crous P."/>
            <person name="Grigoriev I."/>
        </authorList>
    </citation>
    <scope>NUCLEOTIDE SEQUENCE</scope>
    <source>
        <strain evidence="3">ATCC 36951</strain>
    </source>
</reference>
<dbReference type="AlphaFoldDB" id="A0A6A6CY07"/>
<dbReference type="PANTHER" id="PTHR36102:SF1">
    <property type="entry name" value="YDR124W-LIKE HELICAL BUNDLE DOMAIN-CONTAINING PROTEIN"/>
    <property type="match status" value="1"/>
</dbReference>
<dbReference type="EMBL" id="ML993584">
    <property type="protein sequence ID" value="KAF2171078.1"/>
    <property type="molecule type" value="Genomic_DNA"/>
</dbReference>
<dbReference type="InterPro" id="IPR021264">
    <property type="entry name" value="AFUB_079030/YDR124W-like"/>
</dbReference>
<dbReference type="Proteomes" id="UP000799537">
    <property type="component" value="Unassembled WGS sequence"/>
</dbReference>
<dbReference type="InterPro" id="IPR047092">
    <property type="entry name" value="AFUB_07903/YDR124W-like_hel"/>
</dbReference>
<keyword evidence="4" id="KW-1185">Reference proteome</keyword>
<dbReference type="OrthoDB" id="5338458at2759"/>
<evidence type="ECO:0000313" key="4">
    <source>
        <dbReference type="Proteomes" id="UP000799537"/>
    </source>
</evidence>
<organism evidence="3 4">
    <name type="scientific">Zasmidium cellare ATCC 36951</name>
    <dbReference type="NCBI Taxonomy" id="1080233"/>
    <lineage>
        <taxon>Eukaryota</taxon>
        <taxon>Fungi</taxon>
        <taxon>Dikarya</taxon>
        <taxon>Ascomycota</taxon>
        <taxon>Pezizomycotina</taxon>
        <taxon>Dothideomycetes</taxon>
        <taxon>Dothideomycetidae</taxon>
        <taxon>Mycosphaerellales</taxon>
        <taxon>Mycosphaerellaceae</taxon>
        <taxon>Zasmidium</taxon>
    </lineage>
</organism>
<gene>
    <name evidence="3" type="ORF">M409DRAFT_51301</name>
</gene>
<name>A0A6A6CY07_ZASCE</name>
<sequence length="669" mass="75991">MVDTPDVLMHGRSLVKHTQQVIHRDETIQSFQHALAAQGIDSKQSFAFIGFDENGNIRIHASGQVKGFLDEQQMESGFQEAYEKAVHESFIVPEPTSAISIDEDQGSDYGDDEFPTLPRTSGAAQSRVYRVPRQRGDREQSMLPCNASRHGLAEPVPESQLVREVSPSEPNDEMIPRKKVSRTLRMDDTVQVVDFLRTRLKRMQQLAVKKIAKAWIKGICPKKQAKFPYQNSKKCDEVEGFKPRIPGWWPKQGCRFTEPDHIKREERMTLCLHLLRLRPTPAQLKEWNEDKSEPHPTHLTKGWTEFLQELAGASVFDDLQKEDKKKTELKKELLRHMYEVAELEEKYCNGEVDPDASHHWQEDEDESRTVLTKRPRQELLDFAIDQASRQSSESVDCRRVKRPRRDSTLDRDCKDPSIAQPSNMNMLETLSSDDAAHEADSSATIDAKPPLHAHKTTTSTEAYRRSSNGDDEFSGAPLKRDSSAVGRWRHFEPPGGNWVESAVTTHPFGTPGNHFAMPNNFHGDSSRQFNFNNHSGYTYPQQPEQPQMVQVHQVSHVPEPQFQAIQNGPMYSPEAMMPVPVCSFIPPEYNVSVSSSQPYPNSMAPSQYFMPANADSMMGDYHPPPPQPQYDQHGLAERHIAPMQVHGLPFTQPSSWQGRPFNGHCQNST</sequence>
<evidence type="ECO:0000256" key="1">
    <source>
        <dbReference type="SAM" id="MobiDB-lite"/>
    </source>
</evidence>
<dbReference type="Pfam" id="PF11001">
    <property type="entry name" value="AFUB_07903_YDR124W_hel"/>
    <property type="match status" value="1"/>
</dbReference>
<protein>
    <recommendedName>
        <fullName evidence="2">Subtelomeric hrmA-associated cluster protein AFUB-079030/YDR124W-like helical bundle domain-containing protein</fullName>
    </recommendedName>
</protein>
<dbReference type="PANTHER" id="PTHR36102">
    <property type="entry name" value="CHROMOSOME 10, WHOLE GENOME SHOTGUN SEQUENCE"/>
    <property type="match status" value="1"/>
</dbReference>
<dbReference type="GeneID" id="54565037"/>
<evidence type="ECO:0000313" key="3">
    <source>
        <dbReference type="EMBL" id="KAF2171078.1"/>
    </source>
</evidence>
<dbReference type="RefSeq" id="XP_033671967.1">
    <property type="nucleotide sequence ID" value="XM_033811765.1"/>
</dbReference>
<proteinExistence type="predicted"/>